<protein>
    <recommendedName>
        <fullName evidence="2">Membrane protein NfeD2 N-terminal transmembrane domain-containing protein</fullName>
    </recommendedName>
</protein>
<dbReference type="RefSeq" id="WP_348263011.1">
    <property type="nucleotide sequence ID" value="NZ_CP121196.1"/>
</dbReference>
<feature type="transmembrane region" description="Helical" evidence="1">
    <location>
        <begin position="74"/>
        <end position="94"/>
    </location>
</feature>
<evidence type="ECO:0000256" key="1">
    <source>
        <dbReference type="SAM" id="Phobius"/>
    </source>
</evidence>
<feature type="transmembrane region" description="Helical" evidence="1">
    <location>
        <begin position="100"/>
        <end position="124"/>
    </location>
</feature>
<feature type="transmembrane region" description="Helical" evidence="1">
    <location>
        <begin position="6"/>
        <end position="25"/>
    </location>
</feature>
<gene>
    <name evidence="3" type="ORF">P8935_00285</name>
</gene>
<accession>A0AAU7DK86</accession>
<keyword evidence="1" id="KW-0472">Membrane</keyword>
<evidence type="ECO:0000313" key="3">
    <source>
        <dbReference type="EMBL" id="XBH17786.1"/>
    </source>
</evidence>
<dbReference type="Pfam" id="PF25842">
    <property type="entry name" value="NfeD_TM"/>
    <property type="match status" value="1"/>
</dbReference>
<sequence>MNWETFYLVCFLAGLMLSFVSLLGGMGHFGGHVHLPHVHVPHVGHVHIPHGAGVSHPASGGAGSGASGGPDVPWWNAFSIMIFLCWFGAAGYLLTKYGSFVAGVVVVLALICGLAGGAIIFMFLTKVLMPHERELTAFETDVVGVVGRVSSPIRAGGVGEIVYQQLGATRSAIARSDDGDAIGKEEEVYVIRYEKGIAYVKRWEDVEQGFATGDSKQATSR</sequence>
<keyword evidence="1" id="KW-0812">Transmembrane</keyword>
<feature type="domain" description="Membrane protein NfeD2 N-terminal transmembrane" evidence="2">
    <location>
        <begin position="3"/>
        <end position="128"/>
    </location>
</feature>
<dbReference type="InterPro" id="IPR012340">
    <property type="entry name" value="NA-bd_OB-fold"/>
</dbReference>
<reference evidence="3" key="1">
    <citation type="submission" date="2023-03" db="EMBL/GenBank/DDBJ databases">
        <title>Edaphobacter sp.</title>
        <authorList>
            <person name="Huber K.J."/>
            <person name="Papendorf J."/>
            <person name="Pilke C."/>
            <person name="Bunk B."/>
            <person name="Sproeer C."/>
            <person name="Pester M."/>
        </authorList>
    </citation>
    <scope>NUCLEOTIDE SEQUENCE</scope>
    <source>
        <strain evidence="3">DSM 110680</strain>
    </source>
</reference>
<organism evidence="3">
    <name type="scientific">Telmatobacter sp. DSM 110680</name>
    <dbReference type="NCBI Taxonomy" id="3036704"/>
    <lineage>
        <taxon>Bacteria</taxon>
        <taxon>Pseudomonadati</taxon>
        <taxon>Acidobacteriota</taxon>
        <taxon>Terriglobia</taxon>
        <taxon>Terriglobales</taxon>
        <taxon>Acidobacteriaceae</taxon>
        <taxon>Telmatobacter</taxon>
    </lineage>
</organism>
<evidence type="ECO:0000259" key="2">
    <source>
        <dbReference type="Pfam" id="PF25842"/>
    </source>
</evidence>
<dbReference type="AlphaFoldDB" id="A0AAU7DK86"/>
<dbReference type="EMBL" id="CP121196">
    <property type="protein sequence ID" value="XBH17786.1"/>
    <property type="molecule type" value="Genomic_DNA"/>
</dbReference>
<proteinExistence type="predicted"/>
<keyword evidence="1" id="KW-1133">Transmembrane helix</keyword>
<dbReference type="InterPro" id="IPR058653">
    <property type="entry name" value="NfeD2_TM"/>
</dbReference>
<dbReference type="Gene3D" id="2.40.50.140">
    <property type="entry name" value="Nucleic acid-binding proteins"/>
    <property type="match status" value="1"/>
</dbReference>
<name>A0AAU7DK86_9BACT</name>